<accession>A0ABT8TT15</accession>
<dbReference type="InterPro" id="IPR010432">
    <property type="entry name" value="RDD"/>
</dbReference>
<feature type="transmembrane region" description="Helical" evidence="7">
    <location>
        <begin position="53"/>
        <end position="72"/>
    </location>
</feature>
<dbReference type="PANTHER" id="PTHR36115">
    <property type="entry name" value="PROLINE-RICH ANTIGEN HOMOLOG-RELATED"/>
    <property type="match status" value="1"/>
</dbReference>
<reference evidence="9" key="1">
    <citation type="submission" date="2023-06" db="EMBL/GenBank/DDBJ databases">
        <title>Genome sequence of Nocardioides sp. SOB44.</title>
        <authorList>
            <person name="Zhang G."/>
        </authorList>
    </citation>
    <scope>NUCLEOTIDE SEQUENCE</scope>
    <source>
        <strain evidence="9">SOB44</strain>
    </source>
</reference>
<dbReference type="Pfam" id="PF06271">
    <property type="entry name" value="RDD"/>
    <property type="match status" value="1"/>
</dbReference>
<feature type="transmembrane region" description="Helical" evidence="7">
    <location>
        <begin position="133"/>
        <end position="154"/>
    </location>
</feature>
<dbReference type="InterPro" id="IPR051791">
    <property type="entry name" value="Pra-immunoreactive"/>
</dbReference>
<dbReference type="PANTHER" id="PTHR36115:SF4">
    <property type="entry name" value="MEMBRANE PROTEIN"/>
    <property type="match status" value="1"/>
</dbReference>
<keyword evidence="3 7" id="KW-0812">Transmembrane</keyword>
<proteinExistence type="predicted"/>
<evidence type="ECO:0000259" key="8">
    <source>
        <dbReference type="Pfam" id="PF06271"/>
    </source>
</evidence>
<keyword evidence="10" id="KW-1185">Reference proteome</keyword>
<protein>
    <submittedName>
        <fullName evidence="9">RDD family protein</fullName>
    </submittedName>
</protein>
<comment type="subcellular location">
    <subcellularLocation>
        <location evidence="1">Cell membrane</location>
        <topology evidence="1">Multi-pass membrane protein</topology>
    </subcellularLocation>
</comment>
<feature type="compositionally biased region" description="Basic and acidic residues" evidence="6">
    <location>
        <begin position="1"/>
        <end position="16"/>
    </location>
</feature>
<evidence type="ECO:0000256" key="6">
    <source>
        <dbReference type="SAM" id="MobiDB-lite"/>
    </source>
</evidence>
<gene>
    <name evidence="9" type="ORF">QWJ41_14685</name>
</gene>
<evidence type="ECO:0000313" key="9">
    <source>
        <dbReference type="EMBL" id="MDO3396971.1"/>
    </source>
</evidence>
<feature type="region of interest" description="Disordered" evidence="6">
    <location>
        <begin position="1"/>
        <end position="46"/>
    </location>
</feature>
<evidence type="ECO:0000313" key="10">
    <source>
        <dbReference type="Proteomes" id="UP001168363"/>
    </source>
</evidence>
<evidence type="ECO:0000256" key="1">
    <source>
        <dbReference type="ARBA" id="ARBA00004651"/>
    </source>
</evidence>
<dbReference type="RefSeq" id="WP_302709154.1">
    <property type="nucleotide sequence ID" value="NZ_JAULSC010000016.1"/>
</dbReference>
<feature type="domain" description="RDD" evidence="8">
    <location>
        <begin position="48"/>
        <end position="167"/>
    </location>
</feature>
<evidence type="ECO:0000256" key="4">
    <source>
        <dbReference type="ARBA" id="ARBA00022989"/>
    </source>
</evidence>
<keyword evidence="4 7" id="KW-1133">Transmembrane helix</keyword>
<dbReference type="EMBL" id="JAULSC010000016">
    <property type="protein sequence ID" value="MDO3396971.1"/>
    <property type="molecule type" value="Genomic_DNA"/>
</dbReference>
<keyword evidence="5 7" id="KW-0472">Membrane</keyword>
<evidence type="ECO:0000256" key="2">
    <source>
        <dbReference type="ARBA" id="ARBA00022475"/>
    </source>
</evidence>
<evidence type="ECO:0000256" key="5">
    <source>
        <dbReference type="ARBA" id="ARBA00023136"/>
    </source>
</evidence>
<evidence type="ECO:0000256" key="7">
    <source>
        <dbReference type="SAM" id="Phobius"/>
    </source>
</evidence>
<organism evidence="9 10">
    <name type="scientific">Nocardioides cremeus</name>
    <dbReference type="NCBI Taxonomy" id="3058044"/>
    <lineage>
        <taxon>Bacteria</taxon>
        <taxon>Bacillati</taxon>
        <taxon>Actinomycetota</taxon>
        <taxon>Actinomycetes</taxon>
        <taxon>Propionibacteriales</taxon>
        <taxon>Nocardioidaceae</taxon>
        <taxon>Nocardioides</taxon>
    </lineage>
</organism>
<keyword evidence="2" id="KW-1003">Cell membrane</keyword>
<sequence>MSHPSDHFPQDPDGYRDQGYPPRLNQPFQGYGGPVGPPRSPTGTSHEVASTGVRIAGFVIDAVVVGILALVVTFPADTFVVATLLGLTVWAAYYVAPTALAGQTLAKRLLGTKVVRIDDSEVPGWSRALGRQGLLWVFNLFCYVPQIINAVLLAQDPHRQGWHDKAVGTVVVTTR</sequence>
<dbReference type="Proteomes" id="UP001168363">
    <property type="component" value="Unassembled WGS sequence"/>
</dbReference>
<comment type="caution">
    <text evidence="9">The sequence shown here is derived from an EMBL/GenBank/DDBJ whole genome shotgun (WGS) entry which is preliminary data.</text>
</comment>
<feature type="transmembrane region" description="Helical" evidence="7">
    <location>
        <begin position="79"/>
        <end position="96"/>
    </location>
</feature>
<name>A0ABT8TT15_9ACTN</name>
<evidence type="ECO:0000256" key="3">
    <source>
        <dbReference type="ARBA" id="ARBA00022692"/>
    </source>
</evidence>